<sequence>MKPAGLILALMLVFLEWMDFSLYLYLAKSVFAVQFFPASSQSLMLSFAVFAAAYLARPLGGWMFGRSADRSGRRKPMMYSAALMGVSTLGICFLPEYATIGIWAAWGLLLLRVGQGLALGGEMNTSAMFLVEHYPQHRLFAGSLMAIAGAIGMFAGAALAALLQWLNVQQIWRLMFAFLGFLSLMTCCLRKQLEESPEFLEDSSILHQHWAFYWQGILNIAVVAAFVSVFVYVCNVLWVSFAIDMKLMTKNQCIWAGALAQLTSALLAMPIAFLNKDQQVSRLLKLAMLLMIFVAPALFYSTAYGNVFFVFVFLSSYALVNALVCASMYYFLYLQLPVHIRCTGVSLTWGLAASVGAASLPIAQQAIMQGKYWFPPLIVSAIAFAAWSVVQRNELLISRTMEKKITA</sequence>
<evidence type="ECO:0000256" key="1">
    <source>
        <dbReference type="ARBA" id="ARBA00004651"/>
    </source>
</evidence>
<evidence type="ECO:0000259" key="9">
    <source>
        <dbReference type="PROSITE" id="PS50850"/>
    </source>
</evidence>
<keyword evidence="7 8" id="KW-0472">Membrane</keyword>
<feature type="transmembrane region" description="Helical" evidence="8">
    <location>
        <begin position="373"/>
        <end position="390"/>
    </location>
</feature>
<comment type="subcellular location">
    <subcellularLocation>
        <location evidence="1">Cell membrane</location>
        <topology evidence="1">Multi-pass membrane protein</topology>
    </subcellularLocation>
</comment>
<protein>
    <submittedName>
        <fullName evidence="10">MFS transporter</fullName>
    </submittedName>
</protein>
<evidence type="ECO:0000256" key="7">
    <source>
        <dbReference type="ARBA" id="ARBA00023136"/>
    </source>
</evidence>
<dbReference type="InterPro" id="IPR036259">
    <property type="entry name" value="MFS_trans_sf"/>
</dbReference>
<dbReference type="GO" id="GO:0015293">
    <property type="term" value="F:symporter activity"/>
    <property type="evidence" value="ECO:0007669"/>
    <property type="project" value="UniProtKB-KW"/>
</dbReference>
<dbReference type="Pfam" id="PF00083">
    <property type="entry name" value="Sugar_tr"/>
    <property type="match status" value="1"/>
</dbReference>
<dbReference type="PROSITE" id="PS50850">
    <property type="entry name" value="MFS"/>
    <property type="match status" value="1"/>
</dbReference>
<keyword evidence="2" id="KW-0813">Transport</keyword>
<evidence type="ECO:0000313" key="10">
    <source>
        <dbReference type="EMBL" id="QBR82976.1"/>
    </source>
</evidence>
<dbReference type="AlphaFoldDB" id="A0AAX1ED01"/>
<dbReference type="PANTHER" id="PTHR43528">
    <property type="entry name" value="ALPHA-KETOGLUTARATE PERMEASE"/>
    <property type="match status" value="1"/>
</dbReference>
<feature type="transmembrane region" description="Helical" evidence="8">
    <location>
        <begin position="139"/>
        <end position="165"/>
    </location>
</feature>
<evidence type="ECO:0000256" key="3">
    <source>
        <dbReference type="ARBA" id="ARBA00022475"/>
    </source>
</evidence>
<evidence type="ECO:0000256" key="8">
    <source>
        <dbReference type="SAM" id="Phobius"/>
    </source>
</evidence>
<feature type="transmembrane region" description="Helical" evidence="8">
    <location>
        <begin position="42"/>
        <end position="65"/>
    </location>
</feature>
<dbReference type="SUPFAM" id="SSF103473">
    <property type="entry name" value="MFS general substrate transporter"/>
    <property type="match status" value="1"/>
</dbReference>
<keyword evidence="3" id="KW-1003">Cell membrane</keyword>
<feature type="domain" description="Major facilitator superfamily (MFS) profile" evidence="9">
    <location>
        <begin position="5"/>
        <end position="394"/>
    </location>
</feature>
<accession>A0AAX1ED01</accession>
<dbReference type="Gene3D" id="1.20.1250.20">
    <property type="entry name" value="MFS general substrate transporter like domains"/>
    <property type="match status" value="1"/>
</dbReference>
<dbReference type="InterPro" id="IPR005828">
    <property type="entry name" value="MFS_sugar_transport-like"/>
</dbReference>
<feature type="transmembrane region" description="Helical" evidence="8">
    <location>
        <begin position="344"/>
        <end position="367"/>
    </location>
</feature>
<dbReference type="Proteomes" id="UP000295517">
    <property type="component" value="Chromosome"/>
</dbReference>
<keyword evidence="5" id="KW-0769">Symport</keyword>
<reference evidence="10 11" key="1">
    <citation type="submission" date="2019-03" db="EMBL/GenBank/DDBJ databases">
        <title>Diverse conjugative elements silence natural transformation in Legionella species.</title>
        <authorList>
            <person name="Durieux I."/>
            <person name="Ginevra C."/>
            <person name="Attaiech L."/>
            <person name="Picq K."/>
            <person name="Juan P.A."/>
            <person name="Jarraud S."/>
            <person name="Charpentier X."/>
        </authorList>
    </citation>
    <scope>NUCLEOTIDE SEQUENCE [LARGE SCALE GENOMIC DNA]</scope>
    <source>
        <strain evidence="10 11">HL-0427-4011</strain>
    </source>
</reference>
<evidence type="ECO:0000256" key="2">
    <source>
        <dbReference type="ARBA" id="ARBA00022448"/>
    </source>
</evidence>
<dbReference type="RefSeq" id="WP_135059483.1">
    <property type="nucleotide sequence ID" value="NZ_CP038254.1"/>
</dbReference>
<keyword evidence="4 8" id="KW-0812">Transmembrane</keyword>
<organism evidence="10 11">
    <name type="scientific">Legionella israelensis</name>
    <dbReference type="NCBI Taxonomy" id="454"/>
    <lineage>
        <taxon>Bacteria</taxon>
        <taxon>Pseudomonadati</taxon>
        <taxon>Pseudomonadota</taxon>
        <taxon>Gammaproteobacteria</taxon>
        <taxon>Legionellales</taxon>
        <taxon>Legionellaceae</taxon>
        <taxon>Legionella</taxon>
    </lineage>
</organism>
<feature type="transmembrane region" description="Helical" evidence="8">
    <location>
        <begin position="309"/>
        <end position="332"/>
    </location>
</feature>
<feature type="transmembrane region" description="Helical" evidence="8">
    <location>
        <begin position="286"/>
        <end position="303"/>
    </location>
</feature>
<evidence type="ECO:0000256" key="5">
    <source>
        <dbReference type="ARBA" id="ARBA00022847"/>
    </source>
</evidence>
<dbReference type="InterPro" id="IPR051084">
    <property type="entry name" value="H+-coupled_symporters"/>
</dbReference>
<dbReference type="InterPro" id="IPR020846">
    <property type="entry name" value="MFS_dom"/>
</dbReference>
<proteinExistence type="predicted"/>
<evidence type="ECO:0000256" key="4">
    <source>
        <dbReference type="ARBA" id="ARBA00022692"/>
    </source>
</evidence>
<dbReference type="PANTHER" id="PTHR43528:SF1">
    <property type="entry name" value="ALPHA-KETOGLUTARATE PERMEASE"/>
    <property type="match status" value="1"/>
</dbReference>
<keyword evidence="6 8" id="KW-1133">Transmembrane helix</keyword>
<dbReference type="EMBL" id="CP038254">
    <property type="protein sequence ID" value="QBR82976.1"/>
    <property type="molecule type" value="Genomic_DNA"/>
</dbReference>
<gene>
    <name evidence="10" type="ORF">E3983_00570</name>
</gene>
<feature type="transmembrane region" description="Helical" evidence="8">
    <location>
        <begin position="253"/>
        <end position="274"/>
    </location>
</feature>
<feature type="transmembrane region" description="Helical" evidence="8">
    <location>
        <begin position="210"/>
        <end position="233"/>
    </location>
</feature>
<evidence type="ECO:0000313" key="11">
    <source>
        <dbReference type="Proteomes" id="UP000295517"/>
    </source>
</evidence>
<name>A0AAX1ED01_9GAMM</name>
<dbReference type="GO" id="GO:0005886">
    <property type="term" value="C:plasma membrane"/>
    <property type="evidence" value="ECO:0007669"/>
    <property type="project" value="UniProtKB-SubCell"/>
</dbReference>
<evidence type="ECO:0000256" key="6">
    <source>
        <dbReference type="ARBA" id="ARBA00022989"/>
    </source>
</evidence>